<dbReference type="InterPro" id="IPR006260">
    <property type="entry name" value="TonB/TolA_C"/>
</dbReference>
<dbReference type="OrthoDB" id="1522859at2"/>
<dbReference type="NCBIfam" id="TIGR01352">
    <property type="entry name" value="tonB_Cterm"/>
    <property type="match status" value="1"/>
</dbReference>
<keyword evidence="7" id="KW-0653">Protein transport</keyword>
<dbReference type="PROSITE" id="PS52015">
    <property type="entry name" value="TONB_CTD"/>
    <property type="match status" value="1"/>
</dbReference>
<dbReference type="GO" id="GO:0030288">
    <property type="term" value="C:outer membrane-bounded periplasmic space"/>
    <property type="evidence" value="ECO:0007669"/>
    <property type="project" value="InterPro"/>
</dbReference>
<evidence type="ECO:0000256" key="2">
    <source>
        <dbReference type="ARBA" id="ARBA00006555"/>
    </source>
</evidence>
<dbReference type="InterPro" id="IPR003538">
    <property type="entry name" value="TonB"/>
</dbReference>
<dbReference type="SUPFAM" id="SSF74653">
    <property type="entry name" value="TolA/TonB C-terminal domain"/>
    <property type="match status" value="1"/>
</dbReference>
<dbReference type="Pfam" id="PF03544">
    <property type="entry name" value="TonB_C"/>
    <property type="match status" value="1"/>
</dbReference>
<comment type="similarity">
    <text evidence="2">Belongs to the TonB family.</text>
</comment>
<evidence type="ECO:0000256" key="6">
    <source>
        <dbReference type="ARBA" id="ARBA00022692"/>
    </source>
</evidence>
<evidence type="ECO:0000256" key="3">
    <source>
        <dbReference type="ARBA" id="ARBA00022448"/>
    </source>
</evidence>
<feature type="transmembrane region" description="Helical" evidence="10">
    <location>
        <begin position="6"/>
        <end position="22"/>
    </location>
</feature>
<evidence type="ECO:0000256" key="9">
    <source>
        <dbReference type="ARBA" id="ARBA00023136"/>
    </source>
</evidence>
<keyword evidence="9 10" id="KW-0472">Membrane</keyword>
<dbReference type="GO" id="GO:0098797">
    <property type="term" value="C:plasma membrane protein complex"/>
    <property type="evidence" value="ECO:0007669"/>
    <property type="project" value="TreeGrafter"/>
</dbReference>
<dbReference type="PRINTS" id="PR01374">
    <property type="entry name" value="TONBPROTEIN"/>
</dbReference>
<dbReference type="RefSeq" id="WP_089357534.1">
    <property type="nucleotide sequence ID" value="NZ_FZPD01000004.1"/>
</dbReference>
<dbReference type="GO" id="GO:0055085">
    <property type="term" value="P:transmembrane transport"/>
    <property type="evidence" value="ECO:0007669"/>
    <property type="project" value="InterPro"/>
</dbReference>
<dbReference type="Gene3D" id="3.30.1150.10">
    <property type="match status" value="1"/>
</dbReference>
<gene>
    <name evidence="12" type="ORF">SAMN05421640_2858</name>
</gene>
<name>A0A239KT88_EKHLU</name>
<feature type="transmembrane region" description="Helical" evidence="10">
    <location>
        <begin position="170"/>
        <end position="189"/>
    </location>
</feature>
<proteinExistence type="inferred from homology"/>
<evidence type="ECO:0000256" key="4">
    <source>
        <dbReference type="ARBA" id="ARBA00022475"/>
    </source>
</evidence>
<dbReference type="GO" id="GO:0015891">
    <property type="term" value="P:siderophore transport"/>
    <property type="evidence" value="ECO:0007669"/>
    <property type="project" value="InterPro"/>
</dbReference>
<reference evidence="12 13" key="1">
    <citation type="submission" date="2017-06" db="EMBL/GenBank/DDBJ databases">
        <authorList>
            <person name="Kim H.J."/>
            <person name="Triplett B.A."/>
        </authorList>
    </citation>
    <scope>NUCLEOTIDE SEQUENCE [LARGE SCALE GENOMIC DNA]</scope>
    <source>
        <strain evidence="12 13">DSM 19307</strain>
    </source>
</reference>
<comment type="subcellular location">
    <subcellularLocation>
        <location evidence="1">Cell inner membrane</location>
        <topology evidence="1">Single-pass membrane protein</topology>
        <orientation evidence="1">Periplasmic side</orientation>
    </subcellularLocation>
</comment>
<evidence type="ECO:0000259" key="11">
    <source>
        <dbReference type="PROSITE" id="PS52015"/>
    </source>
</evidence>
<dbReference type="GO" id="GO:0031992">
    <property type="term" value="F:energy transducer activity"/>
    <property type="evidence" value="ECO:0007669"/>
    <property type="project" value="InterPro"/>
</dbReference>
<organism evidence="12 13">
    <name type="scientific">Ekhidna lutea</name>
    <dbReference type="NCBI Taxonomy" id="447679"/>
    <lineage>
        <taxon>Bacteria</taxon>
        <taxon>Pseudomonadati</taxon>
        <taxon>Bacteroidota</taxon>
        <taxon>Cytophagia</taxon>
        <taxon>Cytophagales</taxon>
        <taxon>Reichenbachiellaceae</taxon>
        <taxon>Ekhidna</taxon>
    </lineage>
</organism>
<evidence type="ECO:0000256" key="7">
    <source>
        <dbReference type="ARBA" id="ARBA00022927"/>
    </source>
</evidence>
<keyword evidence="4" id="KW-1003">Cell membrane</keyword>
<evidence type="ECO:0000256" key="1">
    <source>
        <dbReference type="ARBA" id="ARBA00004383"/>
    </source>
</evidence>
<evidence type="ECO:0000313" key="12">
    <source>
        <dbReference type="EMBL" id="SNT20729.1"/>
    </source>
</evidence>
<keyword evidence="5" id="KW-0997">Cell inner membrane</keyword>
<dbReference type="Proteomes" id="UP000198393">
    <property type="component" value="Unassembled WGS sequence"/>
</dbReference>
<keyword evidence="13" id="KW-1185">Reference proteome</keyword>
<accession>A0A239KT88</accession>
<keyword evidence="6 10" id="KW-0812">Transmembrane</keyword>
<feature type="domain" description="TonB C-terminal" evidence="11">
    <location>
        <begin position="389"/>
        <end position="480"/>
    </location>
</feature>
<keyword evidence="3" id="KW-0813">Transport</keyword>
<dbReference type="PANTHER" id="PTHR33446">
    <property type="entry name" value="PROTEIN TONB-RELATED"/>
    <property type="match status" value="1"/>
</dbReference>
<dbReference type="PANTHER" id="PTHR33446:SF2">
    <property type="entry name" value="PROTEIN TONB"/>
    <property type="match status" value="1"/>
</dbReference>
<protein>
    <submittedName>
        <fullName evidence="12">Outer membrane transport energization protein TonB</fullName>
    </submittedName>
</protein>
<feature type="transmembrane region" description="Helical" evidence="10">
    <location>
        <begin position="87"/>
        <end position="111"/>
    </location>
</feature>
<sequence length="480" mass="54549">MITYLIEFALLHLLFYLVYKLMLSQETQLKFLRFFLLGSTVLALIVPILEIPAPSEAVFVNLATSVYPTFEINPTGSNFSSWSWIEITMLALSCLFALKFVSGIIQIAAYYNKSVEKHINGITVREIPKLETSFTFFQWIFIDSSHFENPEDIIQHELGHAKKLHTLDMVFFHLLTIPFWWLPSIWLMIKELKKVHEFEADEFALKVNDKTYAKTLVQCTLRAHGMNLASSFDDAPIFNRLNFMKKMKKKISIWKVASVTALVAISGAMFACEDELESEIKRIADESNQQIDYSADVKAALDELKQQNPNTEYVVVETSLDNEASIEKLNSYDPGQIAKIFVTKEGDHKRVVMIVSQDSELFNKTVEVQESDPTNEVFTIVEKAASFPGGIDAFNEYISQNLSYPEQAQQLGVEGRVFIKFIVEKDGSLSNLEVVRGIGAGCDQAALDMMKNSPKWNPGEQRGHKIRQKLIQNILFKLPS</sequence>
<keyword evidence="8 10" id="KW-1133">Transmembrane helix</keyword>
<evidence type="ECO:0000313" key="13">
    <source>
        <dbReference type="Proteomes" id="UP000198393"/>
    </source>
</evidence>
<evidence type="ECO:0000256" key="8">
    <source>
        <dbReference type="ARBA" id="ARBA00022989"/>
    </source>
</evidence>
<dbReference type="EMBL" id="FZPD01000004">
    <property type="protein sequence ID" value="SNT20729.1"/>
    <property type="molecule type" value="Genomic_DNA"/>
</dbReference>
<dbReference type="InterPro" id="IPR037682">
    <property type="entry name" value="TonB_C"/>
</dbReference>
<evidence type="ECO:0000256" key="10">
    <source>
        <dbReference type="SAM" id="Phobius"/>
    </source>
</evidence>
<evidence type="ECO:0000256" key="5">
    <source>
        <dbReference type="ARBA" id="ARBA00022519"/>
    </source>
</evidence>
<dbReference type="GO" id="GO:0015031">
    <property type="term" value="P:protein transport"/>
    <property type="evidence" value="ECO:0007669"/>
    <property type="project" value="UniProtKB-KW"/>
</dbReference>
<feature type="transmembrane region" description="Helical" evidence="10">
    <location>
        <begin position="34"/>
        <end position="53"/>
    </location>
</feature>
<dbReference type="InterPro" id="IPR051045">
    <property type="entry name" value="TonB-dependent_transducer"/>
</dbReference>
<dbReference type="AlphaFoldDB" id="A0A239KT88"/>